<dbReference type="InterPro" id="IPR036322">
    <property type="entry name" value="WD40_repeat_dom_sf"/>
</dbReference>
<organism evidence="9 10">
    <name type="scientific">Acipenser oxyrinchus oxyrinchus</name>
    <dbReference type="NCBI Taxonomy" id="40147"/>
    <lineage>
        <taxon>Eukaryota</taxon>
        <taxon>Metazoa</taxon>
        <taxon>Chordata</taxon>
        <taxon>Craniata</taxon>
        <taxon>Vertebrata</taxon>
        <taxon>Euteleostomi</taxon>
        <taxon>Actinopterygii</taxon>
        <taxon>Chondrostei</taxon>
        <taxon>Acipenseriformes</taxon>
        <taxon>Acipenseridae</taxon>
        <taxon>Acipenser</taxon>
    </lineage>
</organism>
<dbReference type="SMART" id="SM00320">
    <property type="entry name" value="WD40"/>
    <property type="match status" value="6"/>
</dbReference>
<dbReference type="Proteomes" id="UP001230051">
    <property type="component" value="Unassembled WGS sequence"/>
</dbReference>
<evidence type="ECO:0000256" key="5">
    <source>
        <dbReference type="ARBA" id="ARBA00022737"/>
    </source>
</evidence>
<dbReference type="GO" id="GO:2000001">
    <property type="term" value="P:regulation of DNA damage checkpoint"/>
    <property type="evidence" value="ECO:0007669"/>
    <property type="project" value="TreeGrafter"/>
</dbReference>
<evidence type="ECO:0000256" key="2">
    <source>
        <dbReference type="ARBA" id="ARBA00005434"/>
    </source>
</evidence>
<keyword evidence="4 6" id="KW-0853">WD repeat</keyword>
<gene>
    <name evidence="9" type="primary">wdr76</name>
    <name evidence="9" type="ORF">AOXY_G24265</name>
</gene>
<comment type="caution">
    <text evidence="9">The sequence shown here is derived from an EMBL/GenBank/DDBJ whole genome shotgun (WGS) entry which is preliminary data.</text>
</comment>
<dbReference type="FunFam" id="2.130.10.10:FF:000180">
    <property type="entry name" value="WD repeat-containing protein 76"/>
    <property type="match status" value="1"/>
</dbReference>
<sequence length="607" mass="67291">MPIDKAERRYHVKDSFVKLQKIQVQTPLQKQAIGNMRRRSVRIACRPPRQLVTDSTNESSDSEAHVQSKKRRLLGAGARAIGQPRNVSPKAGCSPESDPQNQTPYSSLKSRTRAACPEKASINVKVPSDSDSESHSSEDDGSLGPGGLSAYELKRLKNIQQNKAFFSFLKFQETTDALRAFSRKSKPQTRGLKRERPQQAPVSAVATRKSLRLQRLHSVEAPVPEQQDFEEEKTLNQSGPIEMVPVNLGANGRLPQSFLDCWNEPYKCANVTQKVNLNGYKSSLIGMTLQEDQVAKVVKNRIFSVAVHPCTSTVLVAAGDKWGHVGLWDVNSDYGDDGVYLFEPHSRPVCCMYFSASHPAHLLTLSYDGTIRCADVNKAVFDDVYQREEVLSCFDFLSKDGSTLIAGGCNGNVMVVDRRAQSMSHEMLTELDIMVIRTVHVHPVDNNYFVVAGKGSVCIYDARCLKPKGSRCVASLQGHTKTVNSAYFSPLSGNRVLTTCMDDQLRVYDSTRFCSDVPLLASIRHNNNTGRWLTKFRAVWNPTLEDCFVVGSMAQPRQIEMFHESGSLLHTFRGDCLGSVCSINAFHPSRSVLVAGNSSGRLHVFMG</sequence>
<comment type="similarity">
    <text evidence="2 7">Belongs to the WD repeat DDB2/WDR76 family.</text>
</comment>
<dbReference type="InterPro" id="IPR015943">
    <property type="entry name" value="WD40/YVTN_repeat-like_dom_sf"/>
</dbReference>
<dbReference type="PROSITE" id="PS50082">
    <property type="entry name" value="WD_REPEATS_2"/>
    <property type="match status" value="1"/>
</dbReference>
<feature type="repeat" description="WD" evidence="6">
    <location>
        <begin position="476"/>
        <end position="509"/>
    </location>
</feature>
<keyword evidence="10" id="KW-1185">Reference proteome</keyword>
<comment type="subunit">
    <text evidence="7">Interacts with CUL4A and/or CUL4B.</text>
</comment>
<dbReference type="InterPro" id="IPR050853">
    <property type="entry name" value="WD_repeat_DNA-damage-binding"/>
</dbReference>
<dbReference type="GO" id="GO:0005634">
    <property type="term" value="C:nucleus"/>
    <property type="evidence" value="ECO:0007669"/>
    <property type="project" value="TreeGrafter"/>
</dbReference>
<name>A0AAD8CWS5_ACIOX</name>
<protein>
    <recommendedName>
        <fullName evidence="3 7">WD repeat-containing protein 76</fullName>
    </recommendedName>
</protein>
<evidence type="ECO:0000256" key="1">
    <source>
        <dbReference type="ARBA" id="ARBA00002530"/>
    </source>
</evidence>
<evidence type="ECO:0000313" key="10">
    <source>
        <dbReference type="Proteomes" id="UP001230051"/>
    </source>
</evidence>
<feature type="compositionally biased region" description="Polar residues" evidence="8">
    <location>
        <begin position="97"/>
        <end position="109"/>
    </location>
</feature>
<accession>A0AAD8CWS5</accession>
<dbReference type="PANTHER" id="PTHR14773">
    <property type="entry name" value="WD REPEAT-CONTAINING PROTEIN 76"/>
    <property type="match status" value="1"/>
</dbReference>
<feature type="region of interest" description="Disordered" evidence="8">
    <location>
        <begin position="46"/>
        <end position="146"/>
    </location>
</feature>
<dbReference type="PANTHER" id="PTHR14773:SF0">
    <property type="entry name" value="WD REPEAT-CONTAINING PROTEIN 76"/>
    <property type="match status" value="1"/>
</dbReference>
<evidence type="ECO:0000256" key="4">
    <source>
        <dbReference type="ARBA" id="ARBA00022574"/>
    </source>
</evidence>
<comment type="function">
    <text evidence="1 7">Specifically binds 5-hydroxymethylcytosine (5hmC), suggesting that it acts as a specific reader of 5hmC.</text>
</comment>
<evidence type="ECO:0000256" key="7">
    <source>
        <dbReference type="RuleBase" id="RU365004"/>
    </source>
</evidence>
<keyword evidence="5" id="KW-0677">Repeat</keyword>
<evidence type="ECO:0000256" key="6">
    <source>
        <dbReference type="PROSITE-ProRule" id="PRU00221"/>
    </source>
</evidence>
<dbReference type="InterPro" id="IPR001680">
    <property type="entry name" value="WD40_rpt"/>
</dbReference>
<evidence type="ECO:0000313" key="9">
    <source>
        <dbReference type="EMBL" id="KAK1158031.1"/>
    </source>
</evidence>
<dbReference type="AlphaFoldDB" id="A0AAD8CWS5"/>
<evidence type="ECO:0000256" key="3">
    <source>
        <dbReference type="ARBA" id="ARBA00021234"/>
    </source>
</evidence>
<dbReference type="GO" id="GO:0003677">
    <property type="term" value="F:DNA binding"/>
    <property type="evidence" value="ECO:0007669"/>
    <property type="project" value="TreeGrafter"/>
</dbReference>
<evidence type="ECO:0000256" key="8">
    <source>
        <dbReference type="SAM" id="MobiDB-lite"/>
    </source>
</evidence>
<dbReference type="SUPFAM" id="SSF50978">
    <property type="entry name" value="WD40 repeat-like"/>
    <property type="match status" value="1"/>
</dbReference>
<dbReference type="Pfam" id="PF00400">
    <property type="entry name" value="WD40"/>
    <property type="match status" value="2"/>
</dbReference>
<feature type="compositionally biased region" description="Basic residues" evidence="8">
    <location>
        <begin position="181"/>
        <end position="191"/>
    </location>
</feature>
<feature type="region of interest" description="Disordered" evidence="8">
    <location>
        <begin position="180"/>
        <end position="203"/>
    </location>
</feature>
<dbReference type="EMBL" id="JAGXEW010000025">
    <property type="protein sequence ID" value="KAK1158031.1"/>
    <property type="molecule type" value="Genomic_DNA"/>
</dbReference>
<dbReference type="Gene3D" id="2.130.10.10">
    <property type="entry name" value="YVTN repeat-like/Quinoprotein amine dehydrogenase"/>
    <property type="match status" value="1"/>
</dbReference>
<reference evidence="9" key="1">
    <citation type="submission" date="2022-02" db="EMBL/GenBank/DDBJ databases">
        <title>Atlantic sturgeon de novo genome assembly.</title>
        <authorList>
            <person name="Stock M."/>
            <person name="Klopp C."/>
            <person name="Guiguen Y."/>
            <person name="Cabau C."/>
            <person name="Parinello H."/>
            <person name="Santidrian Yebra-Pimentel E."/>
            <person name="Kuhl H."/>
            <person name="Dirks R.P."/>
            <person name="Guessner J."/>
            <person name="Wuertz S."/>
            <person name="Du K."/>
            <person name="Schartl M."/>
        </authorList>
    </citation>
    <scope>NUCLEOTIDE SEQUENCE</scope>
    <source>
        <strain evidence="9">STURGEONOMICS-FGT-2020</strain>
        <tissue evidence="9">Whole blood</tissue>
    </source>
</reference>
<proteinExistence type="inferred from homology"/>